<evidence type="ECO:0000313" key="5">
    <source>
        <dbReference type="Proteomes" id="UP001218638"/>
    </source>
</evidence>
<dbReference type="RefSeq" id="WP_330929319.1">
    <property type="nucleotide sequence ID" value="NZ_CP119075.1"/>
</dbReference>
<dbReference type="PIRSF" id="PIRSF016838">
    <property type="entry name" value="PafC"/>
    <property type="match status" value="1"/>
</dbReference>
<dbReference type="Pfam" id="PF13280">
    <property type="entry name" value="WYL"/>
    <property type="match status" value="1"/>
</dbReference>
<sequence>MNRIDRLFAIALLLQSKRVITGAEIARHFEISLRTVYRDLGALSEAGIPVAAEAGVGYSLAKGYFLPPVAFTETEAQALSIGAMMVAKFGGADTGGSAAAALLKIQSIMPAEARERLIRLGRQVTVFGTHAVPGTEHLVVCAQTVADQRALRLHYRKPDGVRSQRVVEPLGVVLYQNYWYLVAWCRLRRDPRSFRLDRVEEMAPLTEHVPPRQNFRIETYLCTAFSETDTEVVRLWFSSPVVERALRELGPCLRSRDQGDDGWILETIVWGHAWIARWILSFGSEARVLDPPSLRAAVRDEIAALAAHYT</sequence>
<dbReference type="InterPro" id="IPR013196">
    <property type="entry name" value="HTH_11"/>
</dbReference>
<name>A0AAF0CIG4_9BACT</name>
<dbReference type="KEGG" id="slom:PXH66_00730"/>
<dbReference type="InterPro" id="IPR036390">
    <property type="entry name" value="WH_DNA-bd_sf"/>
</dbReference>
<dbReference type="PROSITE" id="PS51000">
    <property type="entry name" value="HTH_DEOR_2"/>
    <property type="match status" value="1"/>
</dbReference>
<evidence type="ECO:0000259" key="3">
    <source>
        <dbReference type="PROSITE" id="PS51000"/>
    </source>
</evidence>
<reference evidence="4" key="1">
    <citation type="submission" date="2023-03" db="EMBL/GenBank/DDBJ databases">
        <title>Lomoglobus Profundus gen. nov., sp. nov., a novel member of the phylum Verrucomicrobia, isolated from deep-marine sediment of South China Sea.</title>
        <authorList>
            <person name="Ahmad T."/>
            <person name="Ishaq S.E."/>
            <person name="Wang F."/>
        </authorList>
    </citation>
    <scope>NUCLEOTIDE SEQUENCE</scope>
    <source>
        <strain evidence="4">LMO-M01</strain>
    </source>
</reference>
<dbReference type="EMBL" id="CP119075">
    <property type="protein sequence ID" value="WED65372.1"/>
    <property type="molecule type" value="Genomic_DNA"/>
</dbReference>
<organism evidence="4 5">
    <name type="scientific">Synoicihabitans lomoniglobus</name>
    <dbReference type="NCBI Taxonomy" id="2909285"/>
    <lineage>
        <taxon>Bacteria</taxon>
        <taxon>Pseudomonadati</taxon>
        <taxon>Verrucomicrobiota</taxon>
        <taxon>Opitutia</taxon>
        <taxon>Opitutales</taxon>
        <taxon>Opitutaceae</taxon>
        <taxon>Synoicihabitans</taxon>
    </lineage>
</organism>
<dbReference type="PANTHER" id="PTHR34580">
    <property type="match status" value="1"/>
</dbReference>
<dbReference type="InterPro" id="IPR001034">
    <property type="entry name" value="DeoR_HTH"/>
</dbReference>
<proteinExistence type="predicted"/>
<dbReference type="PROSITE" id="PS52050">
    <property type="entry name" value="WYL"/>
    <property type="match status" value="1"/>
</dbReference>
<dbReference type="Proteomes" id="UP001218638">
    <property type="component" value="Chromosome"/>
</dbReference>
<dbReference type="InterPro" id="IPR036388">
    <property type="entry name" value="WH-like_DNA-bd_sf"/>
</dbReference>
<dbReference type="GO" id="GO:0003700">
    <property type="term" value="F:DNA-binding transcription factor activity"/>
    <property type="evidence" value="ECO:0007669"/>
    <property type="project" value="InterPro"/>
</dbReference>
<dbReference type="InterPro" id="IPR026881">
    <property type="entry name" value="WYL_dom"/>
</dbReference>
<keyword evidence="5" id="KW-1185">Reference proteome</keyword>
<dbReference type="InterPro" id="IPR051534">
    <property type="entry name" value="CBASS_pafABC_assoc_protein"/>
</dbReference>
<dbReference type="AlphaFoldDB" id="A0AAF0CIG4"/>
<evidence type="ECO:0000256" key="1">
    <source>
        <dbReference type="ARBA" id="ARBA00023015"/>
    </source>
</evidence>
<feature type="domain" description="HTH deoR-type" evidence="3">
    <location>
        <begin position="3"/>
        <end position="58"/>
    </location>
</feature>
<dbReference type="Gene3D" id="1.10.10.10">
    <property type="entry name" value="Winged helix-like DNA-binding domain superfamily/Winged helix DNA-binding domain"/>
    <property type="match status" value="1"/>
</dbReference>
<accession>A0AAF0CIG4</accession>
<protein>
    <submittedName>
        <fullName evidence="4">YafY family protein</fullName>
    </submittedName>
</protein>
<dbReference type="Pfam" id="PF08279">
    <property type="entry name" value="HTH_11"/>
    <property type="match status" value="1"/>
</dbReference>
<keyword evidence="1" id="KW-0805">Transcription regulation</keyword>
<dbReference type="Pfam" id="PF25583">
    <property type="entry name" value="WCX"/>
    <property type="match status" value="1"/>
</dbReference>
<dbReference type="InterPro" id="IPR057727">
    <property type="entry name" value="WCX_dom"/>
</dbReference>
<evidence type="ECO:0000313" key="4">
    <source>
        <dbReference type="EMBL" id="WED65372.1"/>
    </source>
</evidence>
<dbReference type="InterPro" id="IPR028349">
    <property type="entry name" value="PafC-like"/>
</dbReference>
<dbReference type="SUPFAM" id="SSF46785">
    <property type="entry name" value="Winged helix' DNA-binding domain"/>
    <property type="match status" value="1"/>
</dbReference>
<dbReference type="PANTHER" id="PTHR34580:SF3">
    <property type="entry name" value="PROTEIN PAFB"/>
    <property type="match status" value="1"/>
</dbReference>
<keyword evidence="2" id="KW-0804">Transcription</keyword>
<evidence type="ECO:0000256" key="2">
    <source>
        <dbReference type="ARBA" id="ARBA00023163"/>
    </source>
</evidence>
<gene>
    <name evidence="4" type="ORF">PXH66_00730</name>
</gene>